<keyword evidence="2" id="KW-1133">Transmembrane helix</keyword>
<evidence type="ECO:0000313" key="3">
    <source>
        <dbReference type="EMBL" id="SJZ73193.1"/>
    </source>
</evidence>
<dbReference type="AlphaFoldDB" id="A0A1T4N1M1"/>
<accession>A0A1T4N1M1</accession>
<evidence type="ECO:0000256" key="1">
    <source>
        <dbReference type="SAM" id="MobiDB-lite"/>
    </source>
</evidence>
<name>A0A1T4N1M1_9FIRM</name>
<keyword evidence="2" id="KW-0472">Membrane</keyword>
<feature type="region of interest" description="Disordered" evidence="1">
    <location>
        <begin position="1"/>
        <end position="20"/>
    </location>
</feature>
<proteinExistence type="predicted"/>
<evidence type="ECO:0000256" key="2">
    <source>
        <dbReference type="SAM" id="Phobius"/>
    </source>
</evidence>
<sequence>MGLKLKDEENYLESQKEKDEETLEKGLNEMAEIPLIKTTDVGQYTKGHEMTDIIIKVIGIVLVAALLVGAYFLFFGKKDTDLKEYVNYDTDAIEKKLNIKLTRNDETYRRVRQYSNGKVTTDGNGDLAVLYLDGKQFGIHVDSDKYSLYGMKIGDPLNKKVKGYDYETSYSVLNDIFNGQSTSYFYINETNNDCLELTYNDTSGRIVAMTYFNDYRRMSERLSFSDDE</sequence>
<protein>
    <submittedName>
        <fullName evidence="3">Uncharacterized protein</fullName>
    </submittedName>
</protein>
<dbReference type="RefSeq" id="WP_078787263.1">
    <property type="nucleotide sequence ID" value="NZ_FMTO01000007.1"/>
</dbReference>
<reference evidence="3 4" key="1">
    <citation type="submission" date="2017-02" db="EMBL/GenBank/DDBJ databases">
        <authorList>
            <person name="Peterson S.W."/>
        </authorList>
    </citation>
    <scope>NUCLEOTIDE SEQUENCE [LARGE SCALE GENOMIC DNA]</scope>
    <source>
        <strain evidence="3 4">ATCC 17233</strain>
    </source>
</reference>
<dbReference type="Proteomes" id="UP000189857">
    <property type="component" value="Unassembled WGS sequence"/>
</dbReference>
<keyword evidence="2" id="KW-0812">Transmembrane</keyword>
<evidence type="ECO:0000313" key="4">
    <source>
        <dbReference type="Proteomes" id="UP000189857"/>
    </source>
</evidence>
<keyword evidence="4" id="KW-1185">Reference proteome</keyword>
<dbReference type="EMBL" id="FUXA01000008">
    <property type="protein sequence ID" value="SJZ73193.1"/>
    <property type="molecule type" value="Genomic_DNA"/>
</dbReference>
<dbReference type="OrthoDB" id="2049658at2"/>
<organism evidence="3 4">
    <name type="scientific">Eubacterium ruminantium</name>
    <dbReference type="NCBI Taxonomy" id="42322"/>
    <lineage>
        <taxon>Bacteria</taxon>
        <taxon>Bacillati</taxon>
        <taxon>Bacillota</taxon>
        <taxon>Clostridia</taxon>
        <taxon>Eubacteriales</taxon>
        <taxon>Eubacteriaceae</taxon>
        <taxon>Eubacterium</taxon>
    </lineage>
</organism>
<feature type="transmembrane region" description="Helical" evidence="2">
    <location>
        <begin position="53"/>
        <end position="74"/>
    </location>
</feature>
<gene>
    <name evidence="3" type="ORF">SAMN02745110_01425</name>
</gene>